<dbReference type="InterPro" id="IPR044668">
    <property type="entry name" value="PuuD-like"/>
</dbReference>
<name>A0A1H7ITM5_9FIRM</name>
<dbReference type="CDD" id="cd01745">
    <property type="entry name" value="GATase1_2"/>
    <property type="match status" value="1"/>
</dbReference>
<dbReference type="GO" id="GO:0006598">
    <property type="term" value="P:polyamine catabolic process"/>
    <property type="evidence" value="ECO:0007669"/>
    <property type="project" value="TreeGrafter"/>
</dbReference>
<dbReference type="GO" id="GO:0016740">
    <property type="term" value="F:transferase activity"/>
    <property type="evidence" value="ECO:0007669"/>
    <property type="project" value="UniProtKB-KW"/>
</dbReference>
<dbReference type="GO" id="GO:0033969">
    <property type="term" value="F:gamma-glutamyl-gamma-aminobutyrate hydrolase activity"/>
    <property type="evidence" value="ECO:0007669"/>
    <property type="project" value="TreeGrafter"/>
</dbReference>
<keyword evidence="1" id="KW-0315">Glutamine amidotransferase</keyword>
<keyword evidence="2" id="KW-1185">Reference proteome</keyword>
<dbReference type="GO" id="GO:0005829">
    <property type="term" value="C:cytosol"/>
    <property type="evidence" value="ECO:0007669"/>
    <property type="project" value="TreeGrafter"/>
</dbReference>
<organism evidence="1 2">
    <name type="scientific">Pseudobutyrivibrio ruminis</name>
    <dbReference type="NCBI Taxonomy" id="46206"/>
    <lineage>
        <taxon>Bacteria</taxon>
        <taxon>Bacillati</taxon>
        <taxon>Bacillota</taxon>
        <taxon>Clostridia</taxon>
        <taxon>Lachnospirales</taxon>
        <taxon>Lachnospiraceae</taxon>
        <taxon>Pseudobutyrivibrio</taxon>
    </lineage>
</organism>
<keyword evidence="1" id="KW-0808">Transferase</keyword>
<reference evidence="2" key="1">
    <citation type="submission" date="2016-10" db="EMBL/GenBank/DDBJ databases">
        <authorList>
            <person name="Varghese N."/>
        </authorList>
    </citation>
    <scope>NUCLEOTIDE SEQUENCE [LARGE SCALE GENOMIC DNA]</scope>
    <source>
        <strain evidence="2">ACV-9</strain>
    </source>
</reference>
<dbReference type="SUPFAM" id="SSF52317">
    <property type="entry name" value="Class I glutamine amidotransferase-like"/>
    <property type="match status" value="1"/>
</dbReference>
<dbReference type="InterPro" id="IPR029062">
    <property type="entry name" value="Class_I_gatase-like"/>
</dbReference>
<dbReference type="PROSITE" id="PS51273">
    <property type="entry name" value="GATASE_TYPE_1"/>
    <property type="match status" value="1"/>
</dbReference>
<dbReference type="RefSeq" id="WP_074790575.1">
    <property type="nucleotide sequence ID" value="NZ_FNZX01000008.1"/>
</dbReference>
<evidence type="ECO:0000313" key="1">
    <source>
        <dbReference type="EMBL" id="SEK64990.1"/>
    </source>
</evidence>
<protein>
    <submittedName>
        <fullName evidence="1">Putative glutamine amidotransferase</fullName>
    </submittedName>
</protein>
<dbReference type="Gene3D" id="3.40.50.880">
    <property type="match status" value="1"/>
</dbReference>
<evidence type="ECO:0000313" key="2">
    <source>
        <dbReference type="Proteomes" id="UP000182321"/>
    </source>
</evidence>
<dbReference type="EMBL" id="FNZX01000008">
    <property type="protein sequence ID" value="SEK64990.1"/>
    <property type="molecule type" value="Genomic_DNA"/>
</dbReference>
<dbReference type="PANTHER" id="PTHR43235">
    <property type="entry name" value="GLUTAMINE AMIDOTRANSFERASE PB2B2.05-RELATED"/>
    <property type="match status" value="1"/>
</dbReference>
<sequence>MKPIIGLIPLYDDEKESYWMLPGYMKAVEKSGGVPIMLPFSQDKDELTVAYGLCDGILFTGGHDVNPVVYGQVISDKCGISCETRDVMEGFLLDLCVSNNKPLLGICRGLQFINAHLGGTLYQDLPTEYQSNIEHHMTPPYDNVIHNIDVRGNTKLANIIGAGIHGVNSYHHQAIKELADGLEAMAISEDGLVESIEIKNQKFAIAVQWHPEFSYDSSDDSKKIMKAFVDACRRKGTI</sequence>
<accession>A0A1H7ITM5</accession>
<dbReference type="AlphaFoldDB" id="A0A1H7ITM5"/>
<dbReference type="PANTHER" id="PTHR43235:SF1">
    <property type="entry name" value="GLUTAMINE AMIDOTRANSFERASE PB2B2.05-RELATED"/>
    <property type="match status" value="1"/>
</dbReference>
<gene>
    <name evidence="1" type="ORF">SAMN02910377_01432</name>
</gene>
<proteinExistence type="predicted"/>
<dbReference type="Pfam" id="PF07722">
    <property type="entry name" value="Peptidase_C26"/>
    <property type="match status" value="1"/>
</dbReference>
<dbReference type="InterPro" id="IPR011697">
    <property type="entry name" value="Peptidase_C26"/>
</dbReference>
<dbReference type="Proteomes" id="UP000182321">
    <property type="component" value="Unassembled WGS sequence"/>
</dbReference>